<dbReference type="GO" id="GO:0016020">
    <property type="term" value="C:membrane"/>
    <property type="evidence" value="ECO:0007669"/>
    <property type="project" value="UniProtKB-SubCell"/>
</dbReference>
<dbReference type="Pfam" id="PF04548">
    <property type="entry name" value="AIG1"/>
    <property type="match status" value="1"/>
</dbReference>
<evidence type="ECO:0000256" key="3">
    <source>
        <dbReference type="ARBA" id="ARBA00022448"/>
    </source>
</evidence>
<evidence type="ECO:0000259" key="19">
    <source>
        <dbReference type="Pfam" id="PF04548"/>
    </source>
</evidence>
<keyword evidence="6" id="KW-0812">Transmembrane</keyword>
<evidence type="ECO:0000256" key="9">
    <source>
        <dbReference type="ARBA" id="ARBA00022801"/>
    </source>
</evidence>
<dbReference type="GO" id="GO:0005525">
    <property type="term" value="F:GTP binding"/>
    <property type="evidence" value="ECO:0007669"/>
    <property type="project" value="UniProtKB-KW"/>
</dbReference>
<dbReference type="SUPFAM" id="SSF52540">
    <property type="entry name" value="P-loop containing nucleoside triphosphate hydrolases"/>
    <property type="match status" value="1"/>
</dbReference>
<keyword evidence="17" id="KW-0175">Coiled coil</keyword>
<evidence type="ECO:0000256" key="8">
    <source>
        <dbReference type="ARBA" id="ARBA00022741"/>
    </source>
</evidence>
<evidence type="ECO:0000256" key="17">
    <source>
        <dbReference type="SAM" id="Coils"/>
    </source>
</evidence>
<dbReference type="InterPro" id="IPR045058">
    <property type="entry name" value="GIMA/IAN/Toc"/>
</dbReference>
<evidence type="ECO:0000256" key="14">
    <source>
        <dbReference type="ARBA" id="ARBA00023134"/>
    </source>
</evidence>
<name>A0A484FSV1_COLOR</name>
<feature type="region of interest" description="Disordered" evidence="18">
    <location>
        <begin position="324"/>
        <end position="426"/>
    </location>
</feature>
<keyword evidence="11" id="KW-0460">Magnesium</keyword>
<dbReference type="PANTHER" id="PTHR10903:SF135">
    <property type="entry name" value="TRANSLOCASE OF CHLOROPLAST 120, CHLOROPLASTIC-RELATED"/>
    <property type="match status" value="1"/>
</dbReference>
<organism evidence="20 21">
    <name type="scientific">Colletotrichum orbiculare (strain 104-T / ATCC 96160 / CBS 514.97 / LARS 414 / MAFF 240422)</name>
    <name type="common">Cucumber anthracnose fungus</name>
    <name type="synonym">Colletotrichum lagenarium</name>
    <dbReference type="NCBI Taxonomy" id="1213857"/>
    <lineage>
        <taxon>Eukaryota</taxon>
        <taxon>Fungi</taxon>
        <taxon>Dikarya</taxon>
        <taxon>Ascomycota</taxon>
        <taxon>Pezizomycotina</taxon>
        <taxon>Sordariomycetes</taxon>
        <taxon>Hypocreomycetidae</taxon>
        <taxon>Glomerellales</taxon>
        <taxon>Glomerellaceae</taxon>
        <taxon>Colletotrichum</taxon>
        <taxon>Colletotrichum orbiculare species complex</taxon>
    </lineage>
</organism>
<keyword evidence="3" id="KW-0813">Transport</keyword>
<evidence type="ECO:0000256" key="1">
    <source>
        <dbReference type="ARBA" id="ARBA00001946"/>
    </source>
</evidence>
<feature type="compositionally biased region" description="Polar residues" evidence="18">
    <location>
        <begin position="402"/>
        <end position="416"/>
    </location>
</feature>
<comment type="subcellular location">
    <subcellularLocation>
        <location evidence="2">Membrane</location>
        <topology evidence="2">Single-pass membrane protein</topology>
    </subcellularLocation>
    <subcellularLocation>
        <location evidence="16">Plastid</location>
        <location evidence="16">Chloroplast outer membrane</location>
    </subcellularLocation>
</comment>
<dbReference type="AlphaFoldDB" id="A0A484FSV1"/>
<gene>
    <name evidence="20" type="ORF">Cob_v006797</name>
</gene>
<dbReference type="EMBL" id="AMCV02000017">
    <property type="protein sequence ID" value="TDZ20564.1"/>
    <property type="molecule type" value="Genomic_DNA"/>
</dbReference>
<evidence type="ECO:0000256" key="5">
    <source>
        <dbReference type="ARBA" id="ARBA00022640"/>
    </source>
</evidence>
<evidence type="ECO:0000256" key="18">
    <source>
        <dbReference type="SAM" id="MobiDB-lite"/>
    </source>
</evidence>
<dbReference type="GO" id="GO:0016787">
    <property type="term" value="F:hydrolase activity"/>
    <property type="evidence" value="ECO:0007669"/>
    <property type="project" value="UniProtKB-KW"/>
</dbReference>
<evidence type="ECO:0000256" key="12">
    <source>
        <dbReference type="ARBA" id="ARBA00022927"/>
    </source>
</evidence>
<comment type="cofactor">
    <cofactor evidence="1">
        <name>Mg(2+)</name>
        <dbReference type="ChEBI" id="CHEBI:18420"/>
    </cofactor>
</comment>
<dbReference type="PANTHER" id="PTHR10903">
    <property type="entry name" value="GTPASE, IMAP FAMILY MEMBER-RELATED"/>
    <property type="match status" value="1"/>
</dbReference>
<evidence type="ECO:0000313" key="21">
    <source>
        <dbReference type="Proteomes" id="UP000014480"/>
    </source>
</evidence>
<reference evidence="21" key="1">
    <citation type="journal article" date="2013" name="New Phytol.">
        <title>Comparative genomic and transcriptomic analyses reveal the hemibiotrophic stage shift of Colletotrichum fungi.</title>
        <authorList>
            <person name="Gan P."/>
            <person name="Ikeda K."/>
            <person name="Irieda H."/>
            <person name="Narusaka M."/>
            <person name="O'Connell R.J."/>
            <person name="Narusaka Y."/>
            <person name="Takano Y."/>
            <person name="Kubo Y."/>
            <person name="Shirasu K."/>
        </authorList>
    </citation>
    <scope>NUCLEOTIDE SEQUENCE [LARGE SCALE GENOMIC DNA]</scope>
    <source>
        <strain evidence="21">104-T / ATCC 96160 / CBS 514.97 / LARS 414 / MAFF 240422</strain>
    </source>
</reference>
<dbReference type="GO" id="GO:0046872">
    <property type="term" value="F:metal ion binding"/>
    <property type="evidence" value="ECO:0007669"/>
    <property type="project" value="UniProtKB-KW"/>
</dbReference>
<protein>
    <recommendedName>
        <fullName evidence="19">AIG1-type G domain-containing protein</fullName>
    </recommendedName>
</protein>
<evidence type="ECO:0000256" key="7">
    <source>
        <dbReference type="ARBA" id="ARBA00022723"/>
    </source>
</evidence>
<dbReference type="GO" id="GO:0015031">
    <property type="term" value="P:protein transport"/>
    <property type="evidence" value="ECO:0007669"/>
    <property type="project" value="UniProtKB-KW"/>
</dbReference>
<keyword evidence="14" id="KW-0342">GTP-binding</keyword>
<accession>A0A484FSV1</accession>
<feature type="domain" description="AIG1-type G" evidence="19">
    <location>
        <begin position="9"/>
        <end position="145"/>
    </location>
</feature>
<proteinExistence type="predicted"/>
<evidence type="ECO:0000256" key="2">
    <source>
        <dbReference type="ARBA" id="ARBA00004167"/>
    </source>
</evidence>
<evidence type="ECO:0000256" key="13">
    <source>
        <dbReference type="ARBA" id="ARBA00022989"/>
    </source>
</evidence>
<feature type="coiled-coil region" evidence="17">
    <location>
        <begin position="255"/>
        <end position="282"/>
    </location>
</feature>
<keyword evidence="7" id="KW-0479">Metal-binding</keyword>
<dbReference type="InterPro" id="IPR006703">
    <property type="entry name" value="G_AIG1"/>
</dbReference>
<keyword evidence="13" id="KW-1133">Transmembrane helix</keyword>
<comment type="caution">
    <text evidence="20">The sequence shown here is derived from an EMBL/GenBank/DDBJ whole genome shotgun (WGS) entry which is preliminary data.</text>
</comment>
<evidence type="ECO:0000256" key="6">
    <source>
        <dbReference type="ARBA" id="ARBA00022692"/>
    </source>
</evidence>
<sequence length="742" mass="83035">MADSNEGVILVMGVTGAGKSYFLNQLKSQSVKEGHSLSSETQGCQAVQIFLDADKSRSITVVDTPGFDDTERAPAEILDEIKDFLAAQHASGLPLRGILYLHRITDNRMSGTSKSYLRLLESLVGDDALKNVILVTTMWNVLRSQDRRLGIQREQDLLDSFWSSMEEKGSYIAQFDGTPDSAYALVFQLAGKENVVLDIQKEMMEQNKPVLETKAGMTLLDVVKEDSERYHLQISTVNKQLEMENQAEIRDKVKIRRLKEEKEEAEKILRLMNESVERLKVQPGSSMRDRMKEAMGKHRSAITALGAVLNLTIFVNEIRKNKSTAGSFRSPLHPPEPKAAGSQRLAGRGNELQASNSDRRHGFQQKTGPLAQAPELPPREASATLPAHAPDPAQKDRRASQAVVQLTSTPQEQNHVNRGAEEDQTSHVVQEQINIIDTLSQERESLLQTIADQRKEIQDKDKTIGNLRGKVANAAMKNAQVPTLAPLNRPESELLKDWGELRYGIRNLVDNHLAGNRWDVKIRSWVNIKGDELSEITLKVADVASDKTSATALVEAALWRALLDHIFGTYNNVGRMCWAGKYQGKLQGLASSLQRDLGSPEKHGNLYHQWRALTASIIAVIPQPREREDEVESIVEEIVGLLKPCEPKGSKFGAYRRDLQLVVAKAIELDLKFAGQRACYVVNWPTQQQYDVGFDEGTMRLATQSPSNSRRVKFMIQPCLWRSREEGGLNDFIVDTSSVWLY</sequence>
<evidence type="ECO:0000256" key="15">
    <source>
        <dbReference type="ARBA" id="ARBA00023136"/>
    </source>
</evidence>
<dbReference type="Gene3D" id="3.40.50.300">
    <property type="entry name" value="P-loop containing nucleotide triphosphate hydrolases"/>
    <property type="match status" value="1"/>
</dbReference>
<keyword evidence="8" id="KW-0547">Nucleotide-binding</keyword>
<keyword evidence="5" id="KW-0934">Plastid</keyword>
<dbReference type="InterPro" id="IPR027417">
    <property type="entry name" value="P-loop_NTPase"/>
</dbReference>
<keyword evidence="10" id="KW-1002">Plastid outer membrane</keyword>
<evidence type="ECO:0000256" key="11">
    <source>
        <dbReference type="ARBA" id="ARBA00022842"/>
    </source>
</evidence>
<keyword evidence="4" id="KW-0150">Chloroplast</keyword>
<reference evidence="21" key="2">
    <citation type="journal article" date="2019" name="Mol. Plant Microbe Interact.">
        <title>Genome sequence resources for four phytopathogenic fungi from the Colletotrichum orbiculare species complex.</title>
        <authorList>
            <person name="Gan P."/>
            <person name="Tsushima A."/>
            <person name="Narusaka M."/>
            <person name="Narusaka Y."/>
            <person name="Takano Y."/>
            <person name="Kubo Y."/>
            <person name="Shirasu K."/>
        </authorList>
    </citation>
    <scope>GENOME REANNOTATION</scope>
    <source>
        <strain evidence="21">104-T / ATCC 96160 / CBS 514.97 / LARS 414 / MAFF 240422</strain>
    </source>
</reference>
<dbReference type="OrthoDB" id="8954335at2759"/>
<keyword evidence="12" id="KW-0653">Protein transport</keyword>
<evidence type="ECO:0000313" key="20">
    <source>
        <dbReference type="EMBL" id="TDZ20564.1"/>
    </source>
</evidence>
<evidence type="ECO:0000256" key="16">
    <source>
        <dbReference type="ARBA" id="ARBA00024013"/>
    </source>
</evidence>
<evidence type="ECO:0000256" key="4">
    <source>
        <dbReference type="ARBA" id="ARBA00022528"/>
    </source>
</evidence>
<dbReference type="Proteomes" id="UP000014480">
    <property type="component" value="Unassembled WGS sequence"/>
</dbReference>
<keyword evidence="21" id="KW-1185">Reference proteome</keyword>
<keyword evidence="9" id="KW-0378">Hydrolase</keyword>
<dbReference type="STRING" id="1213857.A0A484FSV1"/>
<evidence type="ECO:0000256" key="10">
    <source>
        <dbReference type="ARBA" id="ARBA00022805"/>
    </source>
</evidence>
<keyword evidence="15" id="KW-0472">Membrane</keyword>